<sequence length="127" mass="14022">MLAKLCGQSSAKIVADGRVVADMFPDWSQVLNGDRITTNAHHSPNGNYGHQSLSLKPHQYEVNHKSVYGDETFHMPRSTTILQTATIVQNHLVQNPNNLKGTISPLLAMRCPLHKSRSTVKSTIHSP</sequence>
<reference evidence="1" key="2">
    <citation type="submission" date="2020-11" db="EMBL/GenBank/DDBJ databases">
        <authorList>
            <person name="McCartney M.A."/>
            <person name="Auch B."/>
            <person name="Kono T."/>
            <person name="Mallez S."/>
            <person name="Becker A."/>
            <person name="Gohl D.M."/>
            <person name="Silverstein K.A.T."/>
            <person name="Koren S."/>
            <person name="Bechman K.B."/>
            <person name="Herman A."/>
            <person name="Abrahante J.E."/>
            <person name="Garbe J."/>
        </authorList>
    </citation>
    <scope>NUCLEOTIDE SEQUENCE</scope>
    <source>
        <strain evidence="1">Duluth1</strain>
        <tissue evidence="1">Whole animal</tissue>
    </source>
</reference>
<dbReference type="AlphaFoldDB" id="A0A9D4M8U8"/>
<name>A0A9D4M8U8_DREPO</name>
<dbReference type="EMBL" id="JAIWYP010000002">
    <property type="protein sequence ID" value="KAH3872885.1"/>
    <property type="molecule type" value="Genomic_DNA"/>
</dbReference>
<gene>
    <name evidence="1" type="ORF">DPMN_036108</name>
</gene>
<dbReference type="Proteomes" id="UP000828390">
    <property type="component" value="Unassembled WGS sequence"/>
</dbReference>
<reference evidence="1" key="1">
    <citation type="journal article" date="2019" name="bioRxiv">
        <title>The Genome of the Zebra Mussel, Dreissena polymorpha: A Resource for Invasive Species Research.</title>
        <authorList>
            <person name="McCartney M.A."/>
            <person name="Auch B."/>
            <person name="Kono T."/>
            <person name="Mallez S."/>
            <person name="Zhang Y."/>
            <person name="Obille A."/>
            <person name="Becker A."/>
            <person name="Abrahante J.E."/>
            <person name="Garbe J."/>
            <person name="Badalamenti J.P."/>
            <person name="Herman A."/>
            <person name="Mangelson H."/>
            <person name="Liachko I."/>
            <person name="Sullivan S."/>
            <person name="Sone E.D."/>
            <person name="Koren S."/>
            <person name="Silverstein K.A.T."/>
            <person name="Beckman K.B."/>
            <person name="Gohl D.M."/>
        </authorList>
    </citation>
    <scope>NUCLEOTIDE SEQUENCE</scope>
    <source>
        <strain evidence="1">Duluth1</strain>
        <tissue evidence="1">Whole animal</tissue>
    </source>
</reference>
<protein>
    <submittedName>
        <fullName evidence="1">Uncharacterized protein</fullName>
    </submittedName>
</protein>
<comment type="caution">
    <text evidence="1">The sequence shown here is derived from an EMBL/GenBank/DDBJ whole genome shotgun (WGS) entry which is preliminary data.</text>
</comment>
<keyword evidence="2" id="KW-1185">Reference proteome</keyword>
<evidence type="ECO:0000313" key="1">
    <source>
        <dbReference type="EMBL" id="KAH3872885.1"/>
    </source>
</evidence>
<evidence type="ECO:0000313" key="2">
    <source>
        <dbReference type="Proteomes" id="UP000828390"/>
    </source>
</evidence>
<accession>A0A9D4M8U8</accession>
<organism evidence="1 2">
    <name type="scientific">Dreissena polymorpha</name>
    <name type="common">Zebra mussel</name>
    <name type="synonym">Mytilus polymorpha</name>
    <dbReference type="NCBI Taxonomy" id="45954"/>
    <lineage>
        <taxon>Eukaryota</taxon>
        <taxon>Metazoa</taxon>
        <taxon>Spiralia</taxon>
        <taxon>Lophotrochozoa</taxon>
        <taxon>Mollusca</taxon>
        <taxon>Bivalvia</taxon>
        <taxon>Autobranchia</taxon>
        <taxon>Heteroconchia</taxon>
        <taxon>Euheterodonta</taxon>
        <taxon>Imparidentia</taxon>
        <taxon>Neoheterodontei</taxon>
        <taxon>Myida</taxon>
        <taxon>Dreissenoidea</taxon>
        <taxon>Dreissenidae</taxon>
        <taxon>Dreissena</taxon>
    </lineage>
</organism>
<proteinExistence type="predicted"/>